<keyword evidence="2" id="KW-1185">Reference proteome</keyword>
<dbReference type="EC" id="4.3.2.2" evidence="1"/>
<gene>
    <name evidence="1" type="primary">ADE13_3</name>
    <name evidence="1" type="ORF">EV182_008253</name>
</gene>
<evidence type="ECO:0000313" key="2">
    <source>
        <dbReference type="Proteomes" id="UP001145114"/>
    </source>
</evidence>
<sequence>MTDPNAKYQSPLTSRYASEEMAANFSNNKRFSTWRKLWLNLAIAEKQLGIPGITDEALQQMRDNL</sequence>
<reference evidence="1" key="1">
    <citation type="submission" date="2022-06" db="EMBL/GenBank/DDBJ databases">
        <title>Phylogenomic reconstructions and comparative analyses of Kickxellomycotina fungi.</title>
        <authorList>
            <person name="Reynolds N.K."/>
            <person name="Stajich J.E."/>
            <person name="Barry K."/>
            <person name="Grigoriev I.V."/>
            <person name="Crous P."/>
            <person name="Smith M.E."/>
        </authorList>
    </citation>
    <scope>NUCLEOTIDE SEQUENCE</scope>
    <source>
        <strain evidence="1">RSA 2271</strain>
    </source>
</reference>
<protein>
    <submittedName>
        <fullName evidence="1">Adenylosuccinase ade13</fullName>
        <ecNumber evidence="1">4.3.2.2</ecNumber>
    </submittedName>
</protein>
<feature type="non-terminal residue" evidence="1">
    <location>
        <position position="65"/>
    </location>
</feature>
<evidence type="ECO:0000313" key="1">
    <source>
        <dbReference type="EMBL" id="KAJ1676406.1"/>
    </source>
</evidence>
<dbReference type="Proteomes" id="UP001145114">
    <property type="component" value="Unassembled WGS sequence"/>
</dbReference>
<dbReference type="EMBL" id="JAMZIH010004156">
    <property type="protein sequence ID" value="KAJ1676406.1"/>
    <property type="molecule type" value="Genomic_DNA"/>
</dbReference>
<proteinExistence type="predicted"/>
<keyword evidence="1" id="KW-0456">Lyase</keyword>
<organism evidence="1 2">
    <name type="scientific">Spiromyces aspiralis</name>
    <dbReference type="NCBI Taxonomy" id="68401"/>
    <lineage>
        <taxon>Eukaryota</taxon>
        <taxon>Fungi</taxon>
        <taxon>Fungi incertae sedis</taxon>
        <taxon>Zoopagomycota</taxon>
        <taxon>Kickxellomycotina</taxon>
        <taxon>Kickxellomycetes</taxon>
        <taxon>Kickxellales</taxon>
        <taxon>Kickxellaceae</taxon>
        <taxon>Spiromyces</taxon>
    </lineage>
</organism>
<name>A0ACC1HM17_9FUNG</name>
<accession>A0ACC1HM17</accession>
<comment type="caution">
    <text evidence="1">The sequence shown here is derived from an EMBL/GenBank/DDBJ whole genome shotgun (WGS) entry which is preliminary data.</text>
</comment>